<dbReference type="InterPro" id="IPR027417">
    <property type="entry name" value="P-loop_NTPase"/>
</dbReference>
<dbReference type="InterPro" id="IPR029044">
    <property type="entry name" value="Nucleotide-diphossugar_trans"/>
</dbReference>
<dbReference type="Gene3D" id="3.40.50.300">
    <property type="entry name" value="P-loop containing nucleotide triphosphate hydrolases"/>
    <property type="match status" value="1"/>
</dbReference>
<proteinExistence type="predicted"/>
<evidence type="ECO:0000313" key="1">
    <source>
        <dbReference type="EMBL" id="GAN80062.1"/>
    </source>
</evidence>
<name>A0A0D6PEF0_9PROT</name>
<sequence length="1144" mass="124776">MTDAIFIVGYYRSGTSALSGALQRAGVKFYNEADPNEHNPLGFYEIPELIELDVNLFNHLSVDWTDVRGLPKGWSERPDTAPFLSRLEEILRQRFTPQDRLWGLKHPHLCRTLPLYERAARQAGHKPHVVHIFREPWVSAASQGRKNGLTRAHALLLWMSYTTDAERLARHLPRCWLTYHDLLAQPTQELRLIESSLGLTFQKKNGDGLAQASSYLTGQLNRAEPFPREGLTRPLHDLVTRTWEAILARDFQPDLWDGLAAETEDLVGFLSEISASRGRALPGFNGEALQTAALPNQSTASIRPVERTDDSAKTRLMKLRETTGALPRLAVLIAAPSGRAPAVNDTLESLRGQWNAPNIVKILSADPLAVEGFETITVPAEPEAMTRHLCEEANLCTEEADYVAIINAGDTIAPDGCLRLAMLAAQTNADMLYSDEIVPGTNGAWIRHKPGWDITRLRQSAYIGDWVWYSTRAIRVAGGFNAAMAGAEEYDMQLRFAAQGAKVERLPEAIFTRSAGSKRDDISQQLFCARAAEALKQHLANCGMKAEVQNRQYPGLFHHVRLTEDPGTTLIMLCDGADIPLLDKWMTALFTGKPLSGPVILAGADLCGPMQNYFDAVSDQREALEGKVLAVSALTTSSALAKAVALSETQLVVILDARMQEISPHWQEILRARLADSRVAAVAARTIVQTSADGQQGQVMGPLIIGADTRLGAGHGPLDPGPGGWLMVDQEASAISPPGLIARRAALSACNFDPDLNGDALWIDLSAQLRAQGSRLVWTPDVSLVMPPNTVPMADTESSFRNGSPAAQALSWADPYHHPALSLHGDLLAPERRTGLVRAIPTDPSSLLLSGDPAQSGAPLNAVRALRHAGLLEADWVQGLPGAAELGRRAPESWVRVNPLLPSHNHSLPYTALYTAIPEPDALPALAAAERIFATSPGLVSNLSNLTKASVSLWRPALSNRYWQDFESGKGLNTKPRILWIDEGISPPWFPELMKETLDIAAWMIVERPGVQYPEAVGRITPPETEQSWLHVLSQVGPQIMLRPMGADTHIDHYHALLAAAAGCRLIVDKRLDIPESLGALRLPNIKQNWSKAVQNAVQNLKETLRQGAQTRAAALALPSLEDEPPAWANVDQSTSLTLASAAE</sequence>
<gene>
    <name evidence="1" type="ORF">Aam_035_069</name>
</gene>
<organism evidence="1 2">
    <name type="scientific">Acidocella aminolytica 101 = DSM 11237</name>
    <dbReference type="NCBI Taxonomy" id="1120923"/>
    <lineage>
        <taxon>Bacteria</taxon>
        <taxon>Pseudomonadati</taxon>
        <taxon>Pseudomonadota</taxon>
        <taxon>Alphaproteobacteria</taxon>
        <taxon>Acetobacterales</taxon>
        <taxon>Acidocellaceae</taxon>
        <taxon>Acidocella</taxon>
    </lineage>
</organism>
<dbReference type="SUPFAM" id="SSF53448">
    <property type="entry name" value="Nucleotide-diphospho-sugar transferases"/>
    <property type="match status" value="2"/>
</dbReference>
<evidence type="ECO:0000313" key="2">
    <source>
        <dbReference type="Proteomes" id="UP000032668"/>
    </source>
</evidence>
<reference evidence="1 2" key="1">
    <citation type="submission" date="2012-11" db="EMBL/GenBank/DDBJ databases">
        <title>Whole genome sequence of Acidocella aminolytica 101 = DSM 11237.</title>
        <authorList>
            <person name="Azuma Y."/>
            <person name="Higashiura N."/>
            <person name="Hirakawa H."/>
            <person name="Matsushita K."/>
        </authorList>
    </citation>
    <scope>NUCLEOTIDE SEQUENCE [LARGE SCALE GENOMIC DNA]</scope>
    <source>
        <strain evidence="2">101 / DSM 11237</strain>
    </source>
</reference>
<dbReference type="RefSeq" id="WP_048878482.1">
    <property type="nucleotide sequence ID" value="NZ_BANC01000035.1"/>
</dbReference>
<comment type="caution">
    <text evidence="1">The sequence shown here is derived from an EMBL/GenBank/DDBJ whole genome shotgun (WGS) entry which is preliminary data.</text>
</comment>
<dbReference type="Proteomes" id="UP000032668">
    <property type="component" value="Unassembled WGS sequence"/>
</dbReference>
<dbReference type="STRING" id="1120923.SAMN02746095_02030"/>
<dbReference type="Gene3D" id="3.90.550.10">
    <property type="entry name" value="Spore Coat Polysaccharide Biosynthesis Protein SpsA, Chain A"/>
    <property type="match status" value="1"/>
</dbReference>
<accession>A0A0D6PEF0</accession>
<protein>
    <recommendedName>
        <fullName evidence="3">Glycosyl transferase</fullName>
    </recommendedName>
</protein>
<keyword evidence="2" id="KW-1185">Reference proteome</keyword>
<evidence type="ECO:0008006" key="3">
    <source>
        <dbReference type="Google" id="ProtNLM"/>
    </source>
</evidence>
<dbReference type="AlphaFoldDB" id="A0A0D6PEF0"/>
<dbReference type="OrthoDB" id="9816424at2"/>
<dbReference type="EMBL" id="BANC01000035">
    <property type="protein sequence ID" value="GAN80062.1"/>
    <property type="molecule type" value="Genomic_DNA"/>
</dbReference>
<dbReference type="SUPFAM" id="SSF52540">
    <property type="entry name" value="P-loop containing nucleoside triphosphate hydrolases"/>
    <property type="match status" value="1"/>
</dbReference>